<accession>W0V337</accession>
<dbReference type="AlphaFoldDB" id="W0V337"/>
<name>W0V337_9BURK</name>
<evidence type="ECO:0000313" key="1">
    <source>
        <dbReference type="EMBL" id="CDG81687.1"/>
    </source>
</evidence>
<sequence>MITGVHRPSPGFNVITVLRRATDQLAVTDYIGWFVATRCIYVM</sequence>
<dbReference type="KEGG" id="jag:GJA_1032"/>
<dbReference type="PATRIC" id="fig|1349767.4.peg.2760"/>
<proteinExistence type="predicted"/>
<keyword evidence="2" id="KW-1185">Reference proteome</keyword>
<evidence type="ECO:0000313" key="2">
    <source>
        <dbReference type="Proteomes" id="UP000027604"/>
    </source>
</evidence>
<gene>
    <name evidence="1" type="ORF">GJA_1032</name>
</gene>
<dbReference type="Proteomes" id="UP000027604">
    <property type="component" value="Chromosome I"/>
</dbReference>
<reference evidence="1 2" key="1">
    <citation type="journal article" date="2015" name="Genome Announc.">
        <title>Genome Sequence of Mushroom Soft-Rot Pathogen Janthinobacterium agaricidamnosum.</title>
        <authorList>
            <person name="Graupner K."/>
            <person name="Lackner G."/>
            <person name="Hertweck C."/>
        </authorList>
    </citation>
    <scope>NUCLEOTIDE SEQUENCE [LARGE SCALE GENOMIC DNA]</scope>
    <source>
        <strain evidence="2">NBRC 102515 / DSM 9628</strain>
    </source>
</reference>
<organism evidence="1 2">
    <name type="scientific">Janthinobacterium agaricidamnosum NBRC 102515 = DSM 9628</name>
    <dbReference type="NCBI Taxonomy" id="1349767"/>
    <lineage>
        <taxon>Bacteria</taxon>
        <taxon>Pseudomonadati</taxon>
        <taxon>Pseudomonadota</taxon>
        <taxon>Betaproteobacteria</taxon>
        <taxon>Burkholderiales</taxon>
        <taxon>Oxalobacteraceae</taxon>
        <taxon>Janthinobacterium</taxon>
    </lineage>
</organism>
<dbReference type="HOGENOM" id="CLU_3234688_0_0_4"/>
<dbReference type="EMBL" id="HG322949">
    <property type="protein sequence ID" value="CDG81687.1"/>
    <property type="molecule type" value="Genomic_DNA"/>
</dbReference>
<protein>
    <submittedName>
        <fullName evidence="1">Uncharacterized protein</fullName>
    </submittedName>
</protein>